<evidence type="ECO:0000256" key="8">
    <source>
        <dbReference type="RuleBase" id="RU362116"/>
    </source>
</evidence>
<dbReference type="InterPro" id="IPR010930">
    <property type="entry name" value="Flg_bb/hook_C_dom"/>
</dbReference>
<evidence type="ECO:0000256" key="1">
    <source>
        <dbReference type="ARBA" id="ARBA00004117"/>
    </source>
</evidence>
<comment type="subcellular location">
    <subcellularLocation>
        <location evidence="1 8">Bacterial flagellum basal body</location>
    </subcellularLocation>
</comment>
<evidence type="ECO:0000259" key="9">
    <source>
        <dbReference type="Pfam" id="PF00460"/>
    </source>
</evidence>
<dbReference type="GO" id="GO:0009426">
    <property type="term" value="C:bacterial-type flagellum basal body, distal rod"/>
    <property type="evidence" value="ECO:0007669"/>
    <property type="project" value="UniProtKB-UniRule"/>
</dbReference>
<keyword evidence="4 8" id="KW-0975">Bacterial flagellum</keyword>
<dbReference type="InterPro" id="IPR020013">
    <property type="entry name" value="Flagellar_FlgE/F/G"/>
</dbReference>
<dbReference type="NCBIfam" id="TIGR02488">
    <property type="entry name" value="flgG_G_neg"/>
    <property type="match status" value="1"/>
</dbReference>
<dbReference type="SUPFAM" id="SSF117143">
    <property type="entry name" value="Flagellar hook protein flgE"/>
    <property type="match status" value="1"/>
</dbReference>
<dbReference type="EMBL" id="CP017315">
    <property type="protein sequence ID" value="AQS40948.1"/>
    <property type="molecule type" value="Genomic_DNA"/>
</dbReference>
<dbReference type="STRING" id="1902579.BHV28_02260"/>
<dbReference type="PANTHER" id="PTHR30435:SF19">
    <property type="entry name" value="FLAGELLAR BASAL-BODY ROD PROTEIN FLGG"/>
    <property type="match status" value="1"/>
</dbReference>
<protein>
    <recommendedName>
        <fullName evidence="3 7">Flagellar basal-body rod protein FlgG</fullName>
    </recommendedName>
    <alternativeName>
        <fullName evidence="6 8">Distal rod protein</fullName>
    </alternativeName>
</protein>
<dbReference type="PROSITE" id="PS00588">
    <property type="entry name" value="FLAGELLA_BB_ROD"/>
    <property type="match status" value="1"/>
</dbReference>
<evidence type="ECO:0000256" key="2">
    <source>
        <dbReference type="ARBA" id="ARBA00009677"/>
    </source>
</evidence>
<evidence type="ECO:0000313" key="12">
    <source>
        <dbReference type="EMBL" id="AQS40948.1"/>
    </source>
</evidence>
<keyword evidence="12" id="KW-0969">Cilium</keyword>
<comment type="subunit">
    <text evidence="5 8">The basal body constitutes a major portion of the flagellar organelle and consists of four rings (L,P,S, and M) mounted on a central rod. The rod consists of about 26 subunits of FlgG in the distal portion, and FlgB, FlgC and FlgF are thought to build up the proximal portion of the rod with about 6 subunits each.</text>
</comment>
<evidence type="ECO:0000313" key="13">
    <source>
        <dbReference type="Proteomes" id="UP000188912"/>
    </source>
</evidence>
<comment type="similarity">
    <text evidence="2 8">Belongs to the flagella basal body rod proteins family.</text>
</comment>
<dbReference type="InterPro" id="IPR053967">
    <property type="entry name" value="LlgE_F_G-like_D1"/>
</dbReference>
<reference evidence="12 13" key="2">
    <citation type="journal article" date="2016" name="Sci. Rep.">
        <title>The genome of Rhizobiales bacteria in predatory ants reveals urease gene functions but no genes for nitrogen fixation.</title>
        <authorList>
            <person name="Neuvonen M.M."/>
            <person name="Tamarit D."/>
            <person name="Naslund K."/>
            <person name="Liebig J."/>
            <person name="Feldhaar H."/>
            <person name="Moran N.A."/>
            <person name="Guy L."/>
            <person name="Andersson S.G."/>
        </authorList>
    </citation>
    <scope>NUCLEOTIDE SEQUENCE [LARGE SCALE GENOMIC DNA]</scope>
    <source>
        <strain evidence="12 13">Hsal</strain>
    </source>
</reference>
<evidence type="ECO:0000259" key="10">
    <source>
        <dbReference type="Pfam" id="PF06429"/>
    </source>
</evidence>
<dbReference type="Proteomes" id="UP000188912">
    <property type="component" value="Chromosome"/>
</dbReference>
<feature type="domain" description="Flagellar basal body rod protein N-terminal" evidence="9">
    <location>
        <begin position="7"/>
        <end position="36"/>
    </location>
</feature>
<dbReference type="GO" id="GO:0071978">
    <property type="term" value="P:bacterial-type flagellum-dependent swarming motility"/>
    <property type="evidence" value="ECO:0007669"/>
    <property type="project" value="TreeGrafter"/>
</dbReference>
<dbReference type="AlphaFoldDB" id="A0A1U9JSV8"/>
<name>A0A1U9JSV8_9HYPH</name>
<feature type="domain" description="Flagellar hook protein FlgE/F/G-like D1" evidence="11">
    <location>
        <begin position="100"/>
        <end position="164"/>
    </location>
</feature>
<proteinExistence type="inferred from homology"/>
<dbReference type="Pfam" id="PF22692">
    <property type="entry name" value="LlgE_F_G_D1"/>
    <property type="match status" value="1"/>
</dbReference>
<accession>A0A1U9JSV8</accession>
<organism evidence="12 13">
    <name type="scientific">Candidatus Tokpelaia hoelldobleri</name>
    <dbReference type="NCBI Taxonomy" id="1902579"/>
    <lineage>
        <taxon>Bacteria</taxon>
        <taxon>Pseudomonadati</taxon>
        <taxon>Pseudomonadota</taxon>
        <taxon>Alphaproteobacteria</taxon>
        <taxon>Hyphomicrobiales</taxon>
        <taxon>Candidatus Tokpelaia</taxon>
    </lineage>
</organism>
<reference evidence="12 13" key="1">
    <citation type="journal article" date="2010" name="Science">
        <title>Genomic comparison of the ants Camponotus floridanus and Harpegnathos saltator.</title>
        <authorList>
            <person name="Bonasio R."/>
            <person name="Zhang G."/>
            <person name="Ye C."/>
            <person name="Mutti N.S."/>
            <person name="Fang X."/>
            <person name="Qin N."/>
            <person name="Donahue G."/>
            <person name="Yang P."/>
            <person name="Li Q."/>
            <person name="Li C."/>
            <person name="Zhang P."/>
            <person name="Huang Z."/>
            <person name="Berger S.L."/>
            <person name="Reinberg D."/>
            <person name="Wang J."/>
            <person name="Liebig J."/>
        </authorList>
    </citation>
    <scope>NUCLEOTIDE SEQUENCE [LARGE SCALE GENOMIC DNA]</scope>
    <source>
        <strain evidence="12 13">Hsal</strain>
    </source>
</reference>
<dbReference type="InterPro" id="IPR001444">
    <property type="entry name" value="Flag_bb_rod_N"/>
</dbReference>
<evidence type="ECO:0000259" key="11">
    <source>
        <dbReference type="Pfam" id="PF22692"/>
    </source>
</evidence>
<dbReference type="Pfam" id="PF06429">
    <property type="entry name" value="Flg_bbr_C"/>
    <property type="match status" value="1"/>
</dbReference>
<dbReference type="KEGG" id="thd:BHV28_02260"/>
<dbReference type="InterPro" id="IPR012834">
    <property type="entry name" value="FlgG_G_neg"/>
</dbReference>
<gene>
    <name evidence="12" type="primary">flgG</name>
    <name evidence="12" type="ORF">BHV28_02260</name>
</gene>
<dbReference type="PANTHER" id="PTHR30435">
    <property type="entry name" value="FLAGELLAR PROTEIN"/>
    <property type="match status" value="1"/>
</dbReference>
<keyword evidence="13" id="KW-1185">Reference proteome</keyword>
<dbReference type="InterPro" id="IPR037925">
    <property type="entry name" value="FlgE/F/G-like"/>
</dbReference>
<evidence type="ECO:0000256" key="6">
    <source>
        <dbReference type="ARBA" id="ARBA00032912"/>
    </source>
</evidence>
<keyword evidence="12" id="KW-0966">Cell projection</keyword>
<evidence type="ECO:0000256" key="4">
    <source>
        <dbReference type="ARBA" id="ARBA00023143"/>
    </source>
</evidence>
<evidence type="ECO:0000256" key="3">
    <source>
        <dbReference type="ARBA" id="ARBA00017948"/>
    </source>
</evidence>
<feature type="domain" description="Flagellar basal-body/hook protein C-terminal" evidence="10">
    <location>
        <begin position="222"/>
        <end position="262"/>
    </location>
</feature>
<dbReference type="InterPro" id="IPR019776">
    <property type="entry name" value="Flagellar_basal_body_rod_CS"/>
</dbReference>
<keyword evidence="12" id="KW-0282">Flagellum</keyword>
<evidence type="ECO:0000256" key="7">
    <source>
        <dbReference type="NCBIfam" id="TIGR02488"/>
    </source>
</evidence>
<dbReference type="NCBIfam" id="TIGR03506">
    <property type="entry name" value="FlgEFG_subfam"/>
    <property type="match status" value="2"/>
</dbReference>
<dbReference type="Pfam" id="PF00460">
    <property type="entry name" value="Flg_bb_rod"/>
    <property type="match status" value="1"/>
</dbReference>
<sequence length="268" mass="28872">MVMRSLSIAATGMNAQQTNLDVIANNIANVNTTGYKRARAEFTDLMYTAERMVGVPNAGADTMVPEGAMIGLGVRTAAVRRTHDIQGSYVETGNQLNVLIEGRGYFEIQDANGNTFYTRAGAFNLNADGQLVTLDGNLVQPVITVPDQIGKDGKITITRDGRVLYRLDGDAEQTELGQLNLVNFTNQSGLEPVGDNLFRETAASGAPLVGNPGDENYGVLHQGYLEASNVDPVREITDLIAAQRAYEMNSKVIQTADEMSAVVSKNLR</sequence>
<evidence type="ECO:0000256" key="5">
    <source>
        <dbReference type="ARBA" id="ARBA00025933"/>
    </source>
</evidence>